<dbReference type="AlphaFoldDB" id="A0A6G4VKA7"/>
<feature type="region of interest" description="Disordered" evidence="1">
    <location>
        <begin position="113"/>
        <end position="132"/>
    </location>
</feature>
<dbReference type="EMBL" id="JAAKZY010000243">
    <property type="protein sequence ID" value="NGO14230.1"/>
    <property type="molecule type" value="Genomic_DNA"/>
</dbReference>
<feature type="non-terminal residue" evidence="2">
    <location>
        <position position="1"/>
    </location>
</feature>
<dbReference type="RefSeq" id="WP_165268396.1">
    <property type="nucleotide sequence ID" value="NZ_JAAKZY010000243.1"/>
</dbReference>
<gene>
    <name evidence="2" type="ORF">G5C60_43225</name>
</gene>
<protein>
    <submittedName>
        <fullName evidence="2">Uncharacterized protein</fullName>
    </submittedName>
</protein>
<reference evidence="2 3" key="1">
    <citation type="submission" date="2020-02" db="EMBL/GenBank/DDBJ databases">
        <title>Whole-genome analyses of novel actinobacteria.</title>
        <authorList>
            <person name="Sahin N."/>
            <person name="Gencbay T."/>
        </authorList>
    </citation>
    <scope>NUCLEOTIDE SEQUENCE [LARGE SCALE GENOMIC DNA]</scope>
    <source>
        <strain evidence="2 3">HC44</strain>
    </source>
</reference>
<sequence length="242" mass="26968">PNPFPTPGPSAGPLSAHGRPAALGTLVAQGSGQPYRFTPDDLVWTARFLVGETGGRRAGAEQAAVVWAMFNRYALLTRTLYPSFHAFLRAYSTPLQHVLRNWQAARRAQRRPDFVPTGDTYPRPAPPGIPRGQLGRYRTLQQRPWQHLPAAARTLAARALTGALPNPIGNATEFGSTRQYFHDRYDRYPSPAEWQAYTERFAARKDWQWIGPVPGLDQDGNTFFVQRRLAFLAPGAVRVLPP</sequence>
<accession>A0A6G4VKA7</accession>
<organism evidence="2 3">
    <name type="scientific">Streptomyces scabichelini</name>
    <dbReference type="NCBI Taxonomy" id="2711217"/>
    <lineage>
        <taxon>Bacteria</taxon>
        <taxon>Bacillati</taxon>
        <taxon>Actinomycetota</taxon>
        <taxon>Actinomycetes</taxon>
        <taxon>Kitasatosporales</taxon>
        <taxon>Streptomycetaceae</taxon>
        <taxon>Streptomyces</taxon>
    </lineage>
</organism>
<proteinExistence type="predicted"/>
<evidence type="ECO:0000313" key="3">
    <source>
        <dbReference type="Proteomes" id="UP000472335"/>
    </source>
</evidence>
<keyword evidence="3" id="KW-1185">Reference proteome</keyword>
<evidence type="ECO:0000313" key="2">
    <source>
        <dbReference type="EMBL" id="NGO14230.1"/>
    </source>
</evidence>
<dbReference type="Proteomes" id="UP000472335">
    <property type="component" value="Unassembled WGS sequence"/>
</dbReference>
<comment type="caution">
    <text evidence="2">The sequence shown here is derived from an EMBL/GenBank/DDBJ whole genome shotgun (WGS) entry which is preliminary data.</text>
</comment>
<name>A0A6G4VKA7_9ACTN</name>
<evidence type="ECO:0000256" key="1">
    <source>
        <dbReference type="SAM" id="MobiDB-lite"/>
    </source>
</evidence>